<organism evidence="1 2">
    <name type="scientific">Pleurodeles waltl</name>
    <name type="common">Iberian ribbed newt</name>
    <dbReference type="NCBI Taxonomy" id="8319"/>
    <lineage>
        <taxon>Eukaryota</taxon>
        <taxon>Metazoa</taxon>
        <taxon>Chordata</taxon>
        <taxon>Craniata</taxon>
        <taxon>Vertebrata</taxon>
        <taxon>Euteleostomi</taxon>
        <taxon>Amphibia</taxon>
        <taxon>Batrachia</taxon>
        <taxon>Caudata</taxon>
        <taxon>Salamandroidea</taxon>
        <taxon>Salamandridae</taxon>
        <taxon>Pleurodelinae</taxon>
        <taxon>Pleurodeles</taxon>
    </lineage>
</organism>
<dbReference type="EMBL" id="JANPWB010000012">
    <property type="protein sequence ID" value="KAJ1120838.1"/>
    <property type="molecule type" value="Genomic_DNA"/>
</dbReference>
<reference evidence="1" key="1">
    <citation type="journal article" date="2022" name="bioRxiv">
        <title>Sequencing and chromosome-scale assembly of the giantPleurodeles waltlgenome.</title>
        <authorList>
            <person name="Brown T."/>
            <person name="Elewa A."/>
            <person name="Iarovenko S."/>
            <person name="Subramanian E."/>
            <person name="Araus A.J."/>
            <person name="Petzold A."/>
            <person name="Susuki M."/>
            <person name="Suzuki K.-i.T."/>
            <person name="Hayashi T."/>
            <person name="Toyoda A."/>
            <person name="Oliveira C."/>
            <person name="Osipova E."/>
            <person name="Leigh N.D."/>
            <person name="Simon A."/>
            <person name="Yun M.H."/>
        </authorList>
    </citation>
    <scope>NUCLEOTIDE SEQUENCE</scope>
    <source>
        <strain evidence="1">20211129_DDA</strain>
        <tissue evidence="1">Liver</tissue>
    </source>
</reference>
<gene>
    <name evidence="1" type="ORF">NDU88_008987</name>
</gene>
<proteinExistence type="predicted"/>
<keyword evidence="2" id="KW-1185">Reference proteome</keyword>
<accession>A0AAV7P569</accession>
<evidence type="ECO:0000313" key="2">
    <source>
        <dbReference type="Proteomes" id="UP001066276"/>
    </source>
</evidence>
<dbReference type="Proteomes" id="UP001066276">
    <property type="component" value="Chromosome 8"/>
</dbReference>
<name>A0AAV7P569_PLEWA</name>
<sequence length="192" mass="20465">MTHRAGPLPGCGLRHLGASVEDRSTLLVGLRGRSLVGAAAPEDWGRAWCFPLSGLDQRLIRAAVPLETWACWIVWAAGAWPALAFGGSVGVPGLAGLVLLEAGRSGRHWTECRSGALLCSRRRRWAAGAALRIRSLAGLGPRGVLPWAGLQSVTLAGWVGPGGRTEVVDNGARFRRYLHLTADILQETARSY</sequence>
<comment type="caution">
    <text evidence="1">The sequence shown here is derived from an EMBL/GenBank/DDBJ whole genome shotgun (WGS) entry which is preliminary data.</text>
</comment>
<protein>
    <submittedName>
        <fullName evidence="1">Uncharacterized protein</fullName>
    </submittedName>
</protein>
<dbReference type="AlphaFoldDB" id="A0AAV7P569"/>
<evidence type="ECO:0000313" key="1">
    <source>
        <dbReference type="EMBL" id="KAJ1120838.1"/>
    </source>
</evidence>